<dbReference type="AlphaFoldDB" id="A0A2N7X4L1"/>
<sequence>MDNQEPENISVSENHEVAAANSHWQNVHEGQGSRAPTKLPPMNWAWAANNASFDWMDWHLPEFEPI</sequence>
<proteinExistence type="predicted"/>
<keyword evidence="3" id="KW-1185">Reference proteome</keyword>
<evidence type="ECO:0000256" key="1">
    <source>
        <dbReference type="SAM" id="MobiDB-lite"/>
    </source>
</evidence>
<reference evidence="2 3" key="1">
    <citation type="submission" date="2018-01" db="EMBL/GenBank/DDBJ databases">
        <title>Whole genome analyses suggest that Burkholderia sensu lato contains two further novel genera in the rhizoxinica-symbiotica group Mycetohabitans gen. nov., and Trinickia gen. nov.: implications for the evolution of diazotrophy and nodulation in the Burkholderiaceae.</title>
        <authorList>
            <person name="Estrada-de los Santos P."/>
            <person name="Palmer M."/>
            <person name="Chavez-Ramirez B."/>
            <person name="Beukes C."/>
            <person name="Steenkamp E.T."/>
            <person name="Hirsch A.M."/>
            <person name="Manyaka P."/>
            <person name="Maluk M."/>
            <person name="Lafos M."/>
            <person name="Crook M."/>
            <person name="Gross E."/>
            <person name="Simon M.F."/>
            <person name="Bueno dos Reis Junior F."/>
            <person name="Poole P.S."/>
            <person name="Venter S.N."/>
            <person name="James E.K."/>
        </authorList>
    </citation>
    <scope>NUCLEOTIDE SEQUENCE [LARGE SCALE GENOMIC DNA]</scope>
    <source>
        <strain evidence="2 3">JPY 581</strain>
    </source>
</reference>
<comment type="caution">
    <text evidence="2">The sequence shown here is derived from an EMBL/GenBank/DDBJ whole genome shotgun (WGS) entry which is preliminary data.</text>
</comment>
<organism evidence="2 3">
    <name type="scientific">Trinickia symbiotica</name>
    <dbReference type="NCBI Taxonomy" id="863227"/>
    <lineage>
        <taxon>Bacteria</taxon>
        <taxon>Pseudomonadati</taxon>
        <taxon>Pseudomonadota</taxon>
        <taxon>Betaproteobacteria</taxon>
        <taxon>Burkholderiales</taxon>
        <taxon>Burkholderiaceae</taxon>
        <taxon>Trinickia</taxon>
    </lineage>
</organism>
<feature type="region of interest" description="Disordered" evidence="1">
    <location>
        <begin position="1"/>
        <end position="37"/>
    </location>
</feature>
<gene>
    <name evidence="2" type="ORF">C0Z20_11440</name>
</gene>
<dbReference type="RefSeq" id="WP_104489569.1">
    <property type="nucleotide sequence ID" value="NZ_PNYC01000006.1"/>
</dbReference>
<evidence type="ECO:0000313" key="3">
    <source>
        <dbReference type="Proteomes" id="UP000235777"/>
    </source>
</evidence>
<protein>
    <submittedName>
        <fullName evidence="2">Uncharacterized protein</fullName>
    </submittedName>
</protein>
<dbReference type="EMBL" id="PNYC01000006">
    <property type="protein sequence ID" value="PMS36699.1"/>
    <property type="molecule type" value="Genomic_DNA"/>
</dbReference>
<name>A0A2N7X4L1_9BURK</name>
<feature type="compositionally biased region" description="Polar residues" evidence="1">
    <location>
        <begin position="1"/>
        <end position="12"/>
    </location>
</feature>
<evidence type="ECO:0000313" key="2">
    <source>
        <dbReference type="EMBL" id="PMS36699.1"/>
    </source>
</evidence>
<dbReference type="Proteomes" id="UP000235777">
    <property type="component" value="Unassembled WGS sequence"/>
</dbReference>
<accession>A0A2N7X4L1</accession>